<proteinExistence type="predicted"/>
<dbReference type="Gene3D" id="1.20.1280.50">
    <property type="match status" value="1"/>
</dbReference>
<gene>
    <name evidence="3" type="ORF">WG66_19014</name>
</gene>
<reference evidence="3 4" key="1">
    <citation type="submission" date="2015-12" db="EMBL/GenBank/DDBJ databases">
        <title>Draft genome sequence of Moniliophthora roreri, the causal agent of frosty pod rot of cacao.</title>
        <authorList>
            <person name="Aime M.C."/>
            <person name="Diaz-Valderrama J.R."/>
            <person name="Kijpornyongpan T."/>
            <person name="Phillips-Mora W."/>
        </authorList>
    </citation>
    <scope>NUCLEOTIDE SEQUENCE [LARGE SCALE GENOMIC DNA]</scope>
    <source>
        <strain evidence="3 4">MCA 2952</strain>
    </source>
</reference>
<keyword evidence="1" id="KW-0175">Coiled coil</keyword>
<dbReference type="EMBL" id="LATX01002479">
    <property type="protein sequence ID" value="KTB28417.1"/>
    <property type="molecule type" value="Genomic_DNA"/>
</dbReference>
<protein>
    <recommendedName>
        <fullName evidence="2">F-box domain-containing protein</fullName>
    </recommendedName>
</protein>
<dbReference type="AlphaFoldDB" id="A0A0W0EWJ7"/>
<sequence>MSSPRCSFLQTKPLLETPPVQLYQCRYSYPSAPLAIRKVGDYLEERPANHVPLDHEVLYLRGALQETLAELDRSDSELGRLRDVVRQMEERRRRLMEIAFRLNGMVKTTIRRLPPELLSRIFLMARDQSYEDSSACQVPLTLSHVCSRWRSLVHSEPRLWCIIDAIFHVKEDEASADRLLEFTKFCLQKSKPEPISVTLLPDHSMFDPGTGEPITGYRHDLYRKMLTVLLEHRCRWKEAELWLYLHDEELFEVDMDFPILEGLIMGLQAEQDRENCIAAISAPRLSRMHLYGMDYRYFQMVNLDALTRLMMEGYSTDSFLRILQHSPNLSDVTLEGFRAPLTHHQHLELSSTSQVKSLRVQSPSVGGDIFQGLYLPSISTLEVEDPPGLPTHGHHDRPHLCQFISRSRPPITHLVLSTVTLPHEEVVGTLTLLPTITHLRLEAGFGTWDMETMKGFLRRMTVGRDSTDDILLPNLMDLCLHFETQFEDRTPIVLDMVESRCGRAMLGLQKLAVLRLTLWNENEAMRELVWKRVDVLRGHGLDVQVNFIYLS</sequence>
<evidence type="ECO:0000313" key="4">
    <source>
        <dbReference type="Proteomes" id="UP000054988"/>
    </source>
</evidence>
<comment type="caution">
    <text evidence="3">The sequence shown here is derived from an EMBL/GenBank/DDBJ whole genome shotgun (WGS) entry which is preliminary data.</text>
</comment>
<dbReference type="Proteomes" id="UP000054988">
    <property type="component" value="Unassembled WGS sequence"/>
</dbReference>
<dbReference type="eggNOG" id="ENOG502R0NG">
    <property type="taxonomic scope" value="Eukaryota"/>
</dbReference>
<accession>A0A0W0EWJ7</accession>
<evidence type="ECO:0000259" key="2">
    <source>
        <dbReference type="PROSITE" id="PS50181"/>
    </source>
</evidence>
<evidence type="ECO:0000256" key="1">
    <source>
        <dbReference type="SAM" id="Coils"/>
    </source>
</evidence>
<feature type="domain" description="F-box" evidence="2">
    <location>
        <begin position="107"/>
        <end position="163"/>
    </location>
</feature>
<dbReference type="PROSITE" id="PS50181">
    <property type="entry name" value="FBOX"/>
    <property type="match status" value="1"/>
</dbReference>
<evidence type="ECO:0000313" key="3">
    <source>
        <dbReference type="EMBL" id="KTB28417.1"/>
    </source>
</evidence>
<organism evidence="3 4">
    <name type="scientific">Moniliophthora roreri</name>
    <name type="common">Frosty pod rot fungus</name>
    <name type="synonym">Monilia roreri</name>
    <dbReference type="NCBI Taxonomy" id="221103"/>
    <lineage>
        <taxon>Eukaryota</taxon>
        <taxon>Fungi</taxon>
        <taxon>Dikarya</taxon>
        <taxon>Basidiomycota</taxon>
        <taxon>Agaricomycotina</taxon>
        <taxon>Agaricomycetes</taxon>
        <taxon>Agaricomycetidae</taxon>
        <taxon>Agaricales</taxon>
        <taxon>Marasmiineae</taxon>
        <taxon>Marasmiaceae</taxon>
        <taxon>Moniliophthora</taxon>
    </lineage>
</organism>
<name>A0A0W0EWJ7_MONRR</name>
<dbReference type="InterPro" id="IPR001810">
    <property type="entry name" value="F-box_dom"/>
</dbReference>
<feature type="coiled-coil region" evidence="1">
    <location>
        <begin position="71"/>
        <end position="98"/>
    </location>
</feature>